<evidence type="ECO:0000256" key="4">
    <source>
        <dbReference type="PROSITE-ProRule" id="PRU00433"/>
    </source>
</evidence>
<dbReference type="InterPro" id="IPR036909">
    <property type="entry name" value="Cyt_c-like_dom_sf"/>
</dbReference>
<evidence type="ECO:0000256" key="2">
    <source>
        <dbReference type="ARBA" id="ARBA00022723"/>
    </source>
</evidence>
<dbReference type="InterPro" id="IPR013427">
    <property type="entry name" value="Haem-bd_dom_put"/>
</dbReference>
<dbReference type="AlphaFoldDB" id="A0A517QXM6"/>
<evidence type="ECO:0000256" key="1">
    <source>
        <dbReference type="ARBA" id="ARBA00022617"/>
    </source>
</evidence>
<evidence type="ECO:0000256" key="3">
    <source>
        <dbReference type="ARBA" id="ARBA00023004"/>
    </source>
</evidence>
<keyword evidence="2 4" id="KW-0479">Metal-binding</keyword>
<dbReference type="OrthoDB" id="225269at2"/>
<sequence length="977" mass="108856" precursor="true">MKTLLRFSPLLLLSPVLALPLLFAAEEPQKLPNTETDLSAPLMSAQDAASGMKVPPGFDVTVFASEPDVQNPIATAFDDRGRLWVAENYTYAEKSQRFDLSLNDRVLIFEDTDGDGRADERTVFTDQVQMLTSVEIGKGGVWLMCPPQVLFIPDADGDGVPDGPPQVVLDGFTVSDSNYHNFANGLRWGPDGWLYGRCGHSCPGNLGVPGTPDEDRIPMDGGMWRFHPEKKIVEVLCHGTTNPWGHDWDENGELFYINTVNGHLWHVMPGAHFKEHFGQSRNPGVYERMDMIADHYHFDTSGSWMDSRDGAANSYGGGHAHSGMMIYQGGRWPERFHGKLFTINFHGRRANVERLERQGAGYVGKHEPDTFIMSDPWFRGLEIRVGPDGNAYIADWSDTGECHEHTGVHRESGRIYKVSYGKAEDAAPFAKPFCLANDNALAALWREYQAGETTPEMLRALLDDPDEHVRVWAIRLLTDFWPLDTVIGPRANAIYPQDEKSIAKFIEMARDDESSLVHLVLASTLQRLPIDRRAELATELVKHERYASDRDLPMLVWYGLIPVGDQSPETLAGVGLHCTWPTSLRYVARHLAVQSERESGPLNSLIAGSKDRSSELQVSILKGMSEAYSGWRKAPEPAAWDAFVKAGPKEHSPQLVRELNILFGDGRALDEVKQIALSKKADFKSRKAALQTLIEARPTDLREICESLLDTKSLNAVAVRGLALYSDPDIGKKLATRYRRFHPEERPAVIDTLVSRPTFAKSLLENVGTGKSQVNRADITASHARQILSFKNDELSDLLAEVWGEIRDTPADRKAVMDKLRGNFTPEVVAGADLAAGRLLYRKSCANCHELYNEGKKVGPNLTGSQRSNLDYLLQNIVDPSAVVSADYKVTSLVLFDGRVLNGIVTSRNDRTLTIRTATELKTLPIDEIDEEYPSALSLMPDNILQTLSEEQIRDLFAYLMHPVQVQLDEEDSSETD</sequence>
<feature type="chain" id="PRO_5021894284" evidence="5">
    <location>
        <begin position="25"/>
        <end position="977"/>
    </location>
</feature>
<evidence type="ECO:0000313" key="8">
    <source>
        <dbReference type="Proteomes" id="UP000317318"/>
    </source>
</evidence>
<dbReference type="PROSITE" id="PS51007">
    <property type="entry name" value="CYTC"/>
    <property type="match status" value="1"/>
</dbReference>
<dbReference type="InterPro" id="IPR013428">
    <property type="entry name" value="Membrane-bound_put_N"/>
</dbReference>
<dbReference type="PANTHER" id="PTHR33546:SF1">
    <property type="entry name" value="LARGE, MULTIFUNCTIONAL SECRETED PROTEIN"/>
    <property type="match status" value="1"/>
</dbReference>
<dbReference type="KEGG" id="svp:Pan189_07550"/>
<keyword evidence="5" id="KW-0732">Signal</keyword>
<accession>A0A517QXM6</accession>
<dbReference type="Gene3D" id="2.120.10.30">
    <property type="entry name" value="TolB, C-terminal domain"/>
    <property type="match status" value="1"/>
</dbReference>
<dbReference type="Pfam" id="PF13442">
    <property type="entry name" value="Cytochrome_CBB3"/>
    <property type="match status" value="1"/>
</dbReference>
<dbReference type="Pfam" id="PF23500">
    <property type="entry name" value="DUF7133"/>
    <property type="match status" value="1"/>
</dbReference>
<gene>
    <name evidence="7" type="ORF">Pan189_07550</name>
</gene>
<protein>
    <submittedName>
        <fullName evidence="7">Cytochrome c</fullName>
    </submittedName>
</protein>
<dbReference type="InterPro" id="IPR016024">
    <property type="entry name" value="ARM-type_fold"/>
</dbReference>
<organism evidence="7 8">
    <name type="scientific">Stratiformator vulcanicus</name>
    <dbReference type="NCBI Taxonomy" id="2527980"/>
    <lineage>
        <taxon>Bacteria</taxon>
        <taxon>Pseudomonadati</taxon>
        <taxon>Planctomycetota</taxon>
        <taxon>Planctomycetia</taxon>
        <taxon>Planctomycetales</taxon>
        <taxon>Planctomycetaceae</taxon>
        <taxon>Stratiformator</taxon>
    </lineage>
</organism>
<keyword evidence="3 4" id="KW-0408">Iron</keyword>
<dbReference type="Gene3D" id="1.10.760.10">
    <property type="entry name" value="Cytochrome c-like domain"/>
    <property type="match status" value="1"/>
</dbReference>
<dbReference type="RefSeq" id="WP_145362606.1">
    <property type="nucleotide sequence ID" value="NZ_CP036268.1"/>
</dbReference>
<evidence type="ECO:0000313" key="7">
    <source>
        <dbReference type="EMBL" id="QDT36399.1"/>
    </source>
</evidence>
<dbReference type="NCBIfam" id="TIGR02603">
    <property type="entry name" value="CxxCH_TIGR02603"/>
    <property type="match status" value="1"/>
</dbReference>
<dbReference type="GO" id="GO:0009055">
    <property type="term" value="F:electron transfer activity"/>
    <property type="evidence" value="ECO:0007669"/>
    <property type="project" value="InterPro"/>
</dbReference>
<dbReference type="SUPFAM" id="SSF48371">
    <property type="entry name" value="ARM repeat"/>
    <property type="match status" value="1"/>
</dbReference>
<dbReference type="GO" id="GO:0020037">
    <property type="term" value="F:heme binding"/>
    <property type="evidence" value="ECO:0007669"/>
    <property type="project" value="InterPro"/>
</dbReference>
<proteinExistence type="predicted"/>
<dbReference type="InterPro" id="IPR055557">
    <property type="entry name" value="DUF7133"/>
</dbReference>
<dbReference type="InterPro" id="IPR011042">
    <property type="entry name" value="6-blade_b-propeller_TolB-like"/>
</dbReference>
<dbReference type="GO" id="GO:0046872">
    <property type="term" value="F:metal ion binding"/>
    <property type="evidence" value="ECO:0007669"/>
    <property type="project" value="UniProtKB-KW"/>
</dbReference>
<keyword evidence="1 4" id="KW-0349">Heme</keyword>
<name>A0A517QXM6_9PLAN</name>
<dbReference type="EMBL" id="CP036268">
    <property type="protein sequence ID" value="QDT36399.1"/>
    <property type="molecule type" value="Genomic_DNA"/>
</dbReference>
<dbReference type="SUPFAM" id="SSF46626">
    <property type="entry name" value="Cytochrome c"/>
    <property type="match status" value="1"/>
</dbReference>
<dbReference type="SUPFAM" id="SSF50952">
    <property type="entry name" value="Soluble quinoprotein glucose dehydrogenase"/>
    <property type="match status" value="1"/>
</dbReference>
<dbReference type="NCBIfam" id="TIGR02604">
    <property type="entry name" value="Piru_Ver_Nterm"/>
    <property type="match status" value="1"/>
</dbReference>
<keyword evidence="8" id="KW-1185">Reference proteome</keyword>
<dbReference type="Proteomes" id="UP000317318">
    <property type="component" value="Chromosome"/>
</dbReference>
<feature type="signal peptide" evidence="5">
    <location>
        <begin position="1"/>
        <end position="24"/>
    </location>
</feature>
<feature type="domain" description="Cytochrome c" evidence="6">
    <location>
        <begin position="832"/>
        <end position="964"/>
    </location>
</feature>
<evidence type="ECO:0000259" key="6">
    <source>
        <dbReference type="PROSITE" id="PS51007"/>
    </source>
</evidence>
<evidence type="ECO:0000256" key="5">
    <source>
        <dbReference type="SAM" id="SignalP"/>
    </source>
</evidence>
<dbReference type="InterPro" id="IPR009056">
    <property type="entry name" value="Cyt_c-like_dom"/>
</dbReference>
<dbReference type="InterPro" id="IPR011041">
    <property type="entry name" value="Quinoprot_gluc/sorb_DH_b-prop"/>
</dbReference>
<dbReference type="PANTHER" id="PTHR33546">
    <property type="entry name" value="LARGE, MULTIFUNCTIONAL SECRETED PROTEIN-RELATED"/>
    <property type="match status" value="1"/>
</dbReference>
<reference evidence="7 8" key="1">
    <citation type="submission" date="2019-02" db="EMBL/GenBank/DDBJ databases">
        <title>Deep-cultivation of Planctomycetes and their phenomic and genomic characterization uncovers novel biology.</title>
        <authorList>
            <person name="Wiegand S."/>
            <person name="Jogler M."/>
            <person name="Boedeker C."/>
            <person name="Pinto D."/>
            <person name="Vollmers J."/>
            <person name="Rivas-Marin E."/>
            <person name="Kohn T."/>
            <person name="Peeters S.H."/>
            <person name="Heuer A."/>
            <person name="Rast P."/>
            <person name="Oberbeckmann S."/>
            <person name="Bunk B."/>
            <person name="Jeske O."/>
            <person name="Meyerdierks A."/>
            <person name="Storesund J.E."/>
            <person name="Kallscheuer N."/>
            <person name="Luecker S."/>
            <person name="Lage O.M."/>
            <person name="Pohl T."/>
            <person name="Merkel B.J."/>
            <person name="Hornburger P."/>
            <person name="Mueller R.-W."/>
            <person name="Bruemmer F."/>
            <person name="Labrenz M."/>
            <person name="Spormann A.M."/>
            <person name="Op den Camp H."/>
            <person name="Overmann J."/>
            <person name="Amann R."/>
            <person name="Jetten M.S.M."/>
            <person name="Mascher T."/>
            <person name="Medema M.H."/>
            <person name="Devos D.P."/>
            <person name="Kaster A.-K."/>
            <person name="Ovreas L."/>
            <person name="Rohde M."/>
            <person name="Galperin M.Y."/>
            <person name="Jogler C."/>
        </authorList>
    </citation>
    <scope>NUCLEOTIDE SEQUENCE [LARGE SCALE GENOMIC DNA]</scope>
    <source>
        <strain evidence="7 8">Pan189</strain>
    </source>
</reference>